<feature type="transmembrane region" description="Helical" evidence="6">
    <location>
        <begin position="158"/>
        <end position="179"/>
    </location>
</feature>
<dbReference type="InterPro" id="IPR020846">
    <property type="entry name" value="MFS_dom"/>
</dbReference>
<feature type="compositionally biased region" description="Polar residues" evidence="5">
    <location>
        <begin position="70"/>
        <end position="80"/>
    </location>
</feature>
<evidence type="ECO:0000256" key="5">
    <source>
        <dbReference type="SAM" id="MobiDB-lite"/>
    </source>
</evidence>
<feature type="transmembrane region" description="Helical" evidence="6">
    <location>
        <begin position="358"/>
        <end position="378"/>
    </location>
</feature>
<feature type="transmembrane region" description="Helical" evidence="6">
    <location>
        <begin position="254"/>
        <end position="274"/>
    </location>
</feature>
<dbReference type="Gene3D" id="1.20.1250.20">
    <property type="entry name" value="MFS general substrate transporter like domains"/>
    <property type="match status" value="1"/>
</dbReference>
<dbReference type="PANTHER" id="PTHR23502">
    <property type="entry name" value="MAJOR FACILITATOR SUPERFAMILY"/>
    <property type="match status" value="1"/>
</dbReference>
<comment type="caution">
    <text evidence="8">The sequence shown here is derived from an EMBL/GenBank/DDBJ whole genome shotgun (WGS) entry which is preliminary data.</text>
</comment>
<accession>A0A9P6DUK1</accession>
<evidence type="ECO:0000313" key="9">
    <source>
        <dbReference type="Proteomes" id="UP000886523"/>
    </source>
</evidence>
<dbReference type="FunFam" id="1.20.1250.20:FF:000011">
    <property type="entry name" value="MFS multidrug transporter, putative"/>
    <property type="match status" value="1"/>
</dbReference>
<dbReference type="GO" id="GO:0015244">
    <property type="term" value="F:fluconazole transmembrane transporter activity"/>
    <property type="evidence" value="ECO:0007669"/>
    <property type="project" value="TreeGrafter"/>
</dbReference>
<dbReference type="CDD" id="cd17323">
    <property type="entry name" value="MFS_Tpo1_MDR_like"/>
    <property type="match status" value="1"/>
</dbReference>
<dbReference type="Proteomes" id="UP000886523">
    <property type="component" value="Unassembled WGS sequence"/>
</dbReference>
<keyword evidence="2 6" id="KW-0812">Transmembrane</keyword>
<protein>
    <recommendedName>
        <fullName evidence="7">Major facilitator superfamily (MFS) profile domain-containing protein</fullName>
    </recommendedName>
</protein>
<dbReference type="SUPFAM" id="SSF103473">
    <property type="entry name" value="MFS general substrate transporter"/>
    <property type="match status" value="1"/>
</dbReference>
<dbReference type="PROSITE" id="PS50850">
    <property type="entry name" value="MFS"/>
    <property type="match status" value="1"/>
</dbReference>
<keyword evidence="9" id="KW-1185">Reference proteome</keyword>
<organism evidence="8 9">
    <name type="scientific">Hydnum rufescens UP504</name>
    <dbReference type="NCBI Taxonomy" id="1448309"/>
    <lineage>
        <taxon>Eukaryota</taxon>
        <taxon>Fungi</taxon>
        <taxon>Dikarya</taxon>
        <taxon>Basidiomycota</taxon>
        <taxon>Agaricomycotina</taxon>
        <taxon>Agaricomycetes</taxon>
        <taxon>Cantharellales</taxon>
        <taxon>Hydnaceae</taxon>
        <taxon>Hydnum</taxon>
    </lineage>
</organism>
<feature type="domain" description="Major facilitator superfamily (MFS) profile" evidence="7">
    <location>
        <begin position="124"/>
        <end position="558"/>
    </location>
</feature>
<feature type="transmembrane region" description="Helical" evidence="6">
    <location>
        <begin position="286"/>
        <end position="310"/>
    </location>
</feature>
<dbReference type="OrthoDB" id="3357846at2759"/>
<evidence type="ECO:0000259" key="7">
    <source>
        <dbReference type="PROSITE" id="PS50850"/>
    </source>
</evidence>
<dbReference type="InterPro" id="IPR036259">
    <property type="entry name" value="MFS_trans_sf"/>
</dbReference>
<feature type="region of interest" description="Disordered" evidence="5">
    <location>
        <begin position="43"/>
        <end position="81"/>
    </location>
</feature>
<dbReference type="GO" id="GO:1990961">
    <property type="term" value="P:xenobiotic detoxification by transmembrane export across the plasma membrane"/>
    <property type="evidence" value="ECO:0007669"/>
    <property type="project" value="TreeGrafter"/>
</dbReference>
<evidence type="ECO:0000256" key="6">
    <source>
        <dbReference type="SAM" id="Phobius"/>
    </source>
</evidence>
<feature type="transmembrane region" description="Helical" evidence="6">
    <location>
        <begin position="122"/>
        <end position="146"/>
    </location>
</feature>
<feature type="transmembrane region" description="Helical" evidence="6">
    <location>
        <begin position="191"/>
        <end position="209"/>
    </location>
</feature>
<sequence>MLDLVRDSTVGGILNHISGGRILPYADQKPGYQPPNRYRFAQSTVRDEKALSSPASLHSPQDDLELGKTKTPTPANSDSAVSKEAHLSQATVIDNAVDPNLVDWDGPDDPDNPMNWSFKKRLTVHLALCLLTVSVYIGSAIYTASIPGVITHFHVSPVVSTLGLSLYVLAYGIGPMVFSPLQEVPAVGRRPVYIVTLLIFVCLQVPTALAPNIGSLLVLRFLAGFFCSPVLATGGASIADMYLPWPNMPYPMALWAMFGVAGPVFGPIVGGFAAQAKGWQWPIWELLWLSGGALIVLLFFFPETLGDTILYKRAKRLRKLTGNKQLRSASEIKMAQMKPTVIAMQYLVRPFQLMMEPAVFFVNLYVGLWFEAFPLVFVDLHGFKQGVSGLPFLGIVVGALIAAIVYVLYIYYYLNPKWMRQGYLTPEERLVLAVVSGPTIPISLFIFGWTAKRSIHWIAPVIGASLYIPGLFLLFQSAIIYLPLSYPEYAASVLAGNAFVRSVMAAAFPLFGRAFYSRLGIGGGCSLLAGIAIIMIPFSYALMKEGAYLRSRSKYATA</sequence>
<feature type="transmembrane region" description="Helical" evidence="6">
    <location>
        <begin position="430"/>
        <end position="451"/>
    </location>
</feature>
<evidence type="ECO:0000256" key="3">
    <source>
        <dbReference type="ARBA" id="ARBA00022989"/>
    </source>
</evidence>
<proteinExistence type="predicted"/>
<dbReference type="GO" id="GO:0005886">
    <property type="term" value="C:plasma membrane"/>
    <property type="evidence" value="ECO:0007669"/>
    <property type="project" value="TreeGrafter"/>
</dbReference>
<dbReference type="PANTHER" id="PTHR23502:SF23">
    <property type="entry name" value="FLUCONAZOLE RESISTANCE PROTEIN 1"/>
    <property type="match status" value="1"/>
</dbReference>
<feature type="transmembrane region" description="Helical" evidence="6">
    <location>
        <begin position="520"/>
        <end position="543"/>
    </location>
</feature>
<dbReference type="InterPro" id="IPR011701">
    <property type="entry name" value="MFS"/>
</dbReference>
<dbReference type="EMBL" id="MU128996">
    <property type="protein sequence ID" value="KAF9511719.1"/>
    <property type="molecule type" value="Genomic_DNA"/>
</dbReference>
<reference evidence="8" key="1">
    <citation type="journal article" date="2020" name="Nat. Commun.">
        <title>Large-scale genome sequencing of mycorrhizal fungi provides insights into the early evolution of symbiotic traits.</title>
        <authorList>
            <person name="Miyauchi S."/>
            <person name="Kiss E."/>
            <person name="Kuo A."/>
            <person name="Drula E."/>
            <person name="Kohler A."/>
            <person name="Sanchez-Garcia M."/>
            <person name="Morin E."/>
            <person name="Andreopoulos B."/>
            <person name="Barry K.W."/>
            <person name="Bonito G."/>
            <person name="Buee M."/>
            <person name="Carver A."/>
            <person name="Chen C."/>
            <person name="Cichocki N."/>
            <person name="Clum A."/>
            <person name="Culley D."/>
            <person name="Crous P.W."/>
            <person name="Fauchery L."/>
            <person name="Girlanda M."/>
            <person name="Hayes R.D."/>
            <person name="Keri Z."/>
            <person name="LaButti K."/>
            <person name="Lipzen A."/>
            <person name="Lombard V."/>
            <person name="Magnuson J."/>
            <person name="Maillard F."/>
            <person name="Murat C."/>
            <person name="Nolan M."/>
            <person name="Ohm R.A."/>
            <person name="Pangilinan J."/>
            <person name="Pereira M.F."/>
            <person name="Perotto S."/>
            <person name="Peter M."/>
            <person name="Pfister S."/>
            <person name="Riley R."/>
            <person name="Sitrit Y."/>
            <person name="Stielow J.B."/>
            <person name="Szollosi G."/>
            <person name="Zifcakova L."/>
            <person name="Stursova M."/>
            <person name="Spatafora J.W."/>
            <person name="Tedersoo L."/>
            <person name="Vaario L.M."/>
            <person name="Yamada A."/>
            <person name="Yan M."/>
            <person name="Wang P."/>
            <person name="Xu J."/>
            <person name="Bruns T."/>
            <person name="Baldrian P."/>
            <person name="Vilgalys R."/>
            <person name="Dunand C."/>
            <person name="Henrissat B."/>
            <person name="Grigoriev I.V."/>
            <person name="Hibbett D."/>
            <person name="Nagy L.G."/>
            <person name="Martin F.M."/>
        </authorList>
    </citation>
    <scope>NUCLEOTIDE SEQUENCE</scope>
    <source>
        <strain evidence="8">UP504</strain>
    </source>
</reference>
<feature type="transmembrane region" description="Helical" evidence="6">
    <location>
        <begin position="457"/>
        <end position="482"/>
    </location>
</feature>
<feature type="transmembrane region" description="Helical" evidence="6">
    <location>
        <begin position="390"/>
        <end position="409"/>
    </location>
</feature>
<keyword evidence="3 6" id="KW-1133">Transmembrane helix</keyword>
<feature type="transmembrane region" description="Helical" evidence="6">
    <location>
        <begin position="489"/>
        <end position="508"/>
    </location>
</feature>
<feature type="transmembrane region" description="Helical" evidence="6">
    <location>
        <begin position="221"/>
        <end position="242"/>
    </location>
</feature>
<evidence type="ECO:0000256" key="2">
    <source>
        <dbReference type="ARBA" id="ARBA00022692"/>
    </source>
</evidence>
<name>A0A9P6DUK1_9AGAM</name>
<evidence type="ECO:0000256" key="1">
    <source>
        <dbReference type="ARBA" id="ARBA00004141"/>
    </source>
</evidence>
<comment type="subcellular location">
    <subcellularLocation>
        <location evidence="1">Membrane</location>
        <topology evidence="1">Multi-pass membrane protein</topology>
    </subcellularLocation>
</comment>
<gene>
    <name evidence="8" type="ORF">BS47DRAFT_1372957</name>
</gene>
<evidence type="ECO:0000256" key="4">
    <source>
        <dbReference type="ARBA" id="ARBA00023136"/>
    </source>
</evidence>
<dbReference type="AlphaFoldDB" id="A0A9P6DUK1"/>
<evidence type="ECO:0000313" key="8">
    <source>
        <dbReference type="EMBL" id="KAF9511719.1"/>
    </source>
</evidence>
<dbReference type="Pfam" id="PF07690">
    <property type="entry name" value="MFS_1"/>
    <property type="match status" value="1"/>
</dbReference>
<keyword evidence="4 6" id="KW-0472">Membrane</keyword>